<feature type="compositionally biased region" description="Polar residues" evidence="1">
    <location>
        <begin position="1"/>
        <end position="16"/>
    </location>
</feature>
<dbReference type="Pfam" id="PF00631">
    <property type="entry name" value="G-gamma"/>
    <property type="match status" value="1"/>
</dbReference>
<evidence type="ECO:0000256" key="1">
    <source>
        <dbReference type="SAM" id="MobiDB-lite"/>
    </source>
</evidence>
<dbReference type="InterPro" id="IPR036284">
    <property type="entry name" value="GGL_sf"/>
</dbReference>
<dbReference type="InterPro" id="IPR015898">
    <property type="entry name" value="G-protein_gamma-like_dom"/>
</dbReference>
<dbReference type="SMART" id="SM00224">
    <property type="entry name" value="GGL"/>
    <property type="match status" value="1"/>
</dbReference>
<dbReference type="Proteomes" id="UP001626550">
    <property type="component" value="Unassembled WGS sequence"/>
</dbReference>
<organism evidence="3 4">
    <name type="scientific">Cichlidogyrus casuarinus</name>
    <dbReference type="NCBI Taxonomy" id="1844966"/>
    <lineage>
        <taxon>Eukaryota</taxon>
        <taxon>Metazoa</taxon>
        <taxon>Spiralia</taxon>
        <taxon>Lophotrochozoa</taxon>
        <taxon>Platyhelminthes</taxon>
        <taxon>Monogenea</taxon>
        <taxon>Monopisthocotylea</taxon>
        <taxon>Dactylogyridea</taxon>
        <taxon>Ancyrocephalidae</taxon>
        <taxon>Cichlidogyrus</taxon>
    </lineage>
</organism>
<dbReference type="AlphaFoldDB" id="A0ABD2QIL8"/>
<sequence length="102" mass="11491">MASFEHQNSVSANHNSVTTVTTPKPVETDAELESIRKEEIEALLREIQCLTGNISRRREKLSITIEDILNYCFNNAEGDLLLCPSQSHSDDPFRKKKSCALI</sequence>
<dbReference type="EMBL" id="JBJKFK010000149">
    <property type="protein sequence ID" value="KAL3319295.1"/>
    <property type="molecule type" value="Genomic_DNA"/>
</dbReference>
<evidence type="ECO:0000259" key="2">
    <source>
        <dbReference type="PROSITE" id="PS50058"/>
    </source>
</evidence>
<evidence type="ECO:0000313" key="3">
    <source>
        <dbReference type="EMBL" id="KAL3319295.1"/>
    </source>
</evidence>
<dbReference type="Gene3D" id="4.10.260.10">
    <property type="entry name" value="Transducin (heterotrimeric G protein), gamma chain"/>
    <property type="match status" value="1"/>
</dbReference>
<keyword evidence="4" id="KW-1185">Reference proteome</keyword>
<protein>
    <recommendedName>
        <fullName evidence="2">G protein gamma domain-containing protein</fullName>
    </recommendedName>
</protein>
<name>A0ABD2QIL8_9PLAT</name>
<feature type="domain" description="G protein gamma" evidence="2">
    <location>
        <begin position="36"/>
        <end position="102"/>
    </location>
</feature>
<comment type="caution">
    <text evidence="3">The sequence shown here is derived from an EMBL/GenBank/DDBJ whole genome shotgun (WGS) entry which is preliminary data.</text>
</comment>
<accession>A0ABD2QIL8</accession>
<gene>
    <name evidence="3" type="ORF">Ciccas_002040</name>
</gene>
<proteinExistence type="predicted"/>
<reference evidence="3 4" key="1">
    <citation type="submission" date="2024-11" db="EMBL/GenBank/DDBJ databases">
        <title>Adaptive evolution of stress response genes in parasites aligns with host niche diversity.</title>
        <authorList>
            <person name="Hahn C."/>
            <person name="Resl P."/>
        </authorList>
    </citation>
    <scope>NUCLEOTIDE SEQUENCE [LARGE SCALE GENOMIC DNA]</scope>
    <source>
        <strain evidence="3">EGGRZ-B1_66</strain>
        <tissue evidence="3">Body</tissue>
    </source>
</reference>
<feature type="region of interest" description="Disordered" evidence="1">
    <location>
        <begin position="1"/>
        <end position="26"/>
    </location>
</feature>
<dbReference type="SMART" id="SM01224">
    <property type="entry name" value="G_gamma"/>
    <property type="match status" value="1"/>
</dbReference>
<evidence type="ECO:0000313" key="4">
    <source>
        <dbReference type="Proteomes" id="UP001626550"/>
    </source>
</evidence>
<dbReference type="PROSITE" id="PS50058">
    <property type="entry name" value="G_PROTEIN_GAMMA"/>
    <property type="match status" value="1"/>
</dbReference>
<dbReference type="SUPFAM" id="SSF48670">
    <property type="entry name" value="Transducin (heterotrimeric G protein), gamma chain"/>
    <property type="match status" value="1"/>
</dbReference>